<reference evidence="3 4" key="1">
    <citation type="submission" date="2020-05" db="EMBL/GenBank/DDBJ databases">
        <title>Complete closed genome sequence of Defluviicoccus vanus.</title>
        <authorList>
            <person name="Bessarab I."/>
            <person name="Arumugam K."/>
            <person name="Maszenan A.M."/>
            <person name="Seviour R.J."/>
            <person name="Williams R.B."/>
        </authorList>
    </citation>
    <scope>NUCLEOTIDE SEQUENCE [LARGE SCALE GENOMIC DNA]</scope>
    <source>
        <strain evidence="3 4">Ben 114</strain>
    </source>
</reference>
<organism evidence="3 4">
    <name type="scientific">Defluviicoccus vanus</name>
    <dbReference type="NCBI Taxonomy" id="111831"/>
    <lineage>
        <taxon>Bacteria</taxon>
        <taxon>Pseudomonadati</taxon>
        <taxon>Pseudomonadota</taxon>
        <taxon>Alphaproteobacteria</taxon>
        <taxon>Rhodospirillales</taxon>
        <taxon>Rhodospirillaceae</taxon>
        <taxon>Defluviicoccus</taxon>
    </lineage>
</organism>
<dbReference type="AlphaFoldDB" id="A0A7H1N6D2"/>
<feature type="transmembrane region" description="Helical" evidence="1">
    <location>
        <begin position="12"/>
        <end position="29"/>
    </location>
</feature>
<accession>A0A7H1N6D2</accession>
<evidence type="ECO:0000259" key="2">
    <source>
        <dbReference type="Pfam" id="PF10816"/>
    </source>
</evidence>
<keyword evidence="4" id="KW-1185">Reference proteome</keyword>
<gene>
    <name evidence="3" type="ORF">HQ394_10855</name>
</gene>
<evidence type="ECO:0000313" key="3">
    <source>
        <dbReference type="EMBL" id="QNT71268.1"/>
    </source>
</evidence>
<dbReference type="EMBL" id="CP053923">
    <property type="protein sequence ID" value="QNT71268.1"/>
    <property type="molecule type" value="Genomic_DNA"/>
</dbReference>
<evidence type="ECO:0000313" key="4">
    <source>
        <dbReference type="Proteomes" id="UP000516369"/>
    </source>
</evidence>
<sequence>MVPQTAIYQPQLIIGALAAAVVAFLSALLQRPGSASPAPVVAEAARPVAPPPPAAKQAEAEVVSFLAVLQDKGRLVDFLMDDISAYNNEQVGAAARVVHSGCKAALQDHIRIRPVRDEKEGARITVAPGYAADEYRLIGKISGEPPFSGTLIHRGWKPESVKLPRVLHSGGDRLPTIAPAEVELK</sequence>
<dbReference type="Pfam" id="PF10816">
    <property type="entry name" value="DUF2760"/>
    <property type="match status" value="1"/>
</dbReference>
<keyword evidence="1" id="KW-0812">Transmembrane</keyword>
<keyword evidence="1" id="KW-0472">Membrane</keyword>
<evidence type="ECO:0000256" key="1">
    <source>
        <dbReference type="SAM" id="Phobius"/>
    </source>
</evidence>
<feature type="domain" description="DUF2760" evidence="2">
    <location>
        <begin position="61"/>
        <end position="183"/>
    </location>
</feature>
<protein>
    <submittedName>
        <fullName evidence="3">DUF2760 domain-containing protein</fullName>
    </submittedName>
</protein>
<dbReference type="KEGG" id="dvn:HQ394_10855"/>
<dbReference type="InterPro" id="IPR021212">
    <property type="entry name" value="DUF2760"/>
</dbReference>
<dbReference type="Proteomes" id="UP000516369">
    <property type="component" value="Chromosome"/>
</dbReference>
<name>A0A7H1N6D2_9PROT</name>
<keyword evidence="1" id="KW-1133">Transmembrane helix</keyword>
<proteinExistence type="predicted"/>